<dbReference type="PANTHER" id="PTHR19384">
    <property type="entry name" value="NITRIC OXIDE SYNTHASE-RELATED"/>
    <property type="match status" value="1"/>
</dbReference>
<dbReference type="Proteomes" id="UP000326396">
    <property type="component" value="Linkage Group LG3"/>
</dbReference>
<organism evidence="3 4">
    <name type="scientific">Mikania micrantha</name>
    <name type="common">bitter vine</name>
    <dbReference type="NCBI Taxonomy" id="192012"/>
    <lineage>
        <taxon>Eukaryota</taxon>
        <taxon>Viridiplantae</taxon>
        <taxon>Streptophyta</taxon>
        <taxon>Embryophyta</taxon>
        <taxon>Tracheophyta</taxon>
        <taxon>Spermatophyta</taxon>
        <taxon>Magnoliopsida</taxon>
        <taxon>eudicotyledons</taxon>
        <taxon>Gunneridae</taxon>
        <taxon>Pentapetalae</taxon>
        <taxon>asterids</taxon>
        <taxon>campanulids</taxon>
        <taxon>Asterales</taxon>
        <taxon>Asteraceae</taxon>
        <taxon>Asteroideae</taxon>
        <taxon>Heliantheae alliance</taxon>
        <taxon>Eupatorieae</taxon>
        <taxon>Mikania</taxon>
    </lineage>
</organism>
<evidence type="ECO:0000259" key="2">
    <source>
        <dbReference type="Pfam" id="PF00667"/>
    </source>
</evidence>
<dbReference type="AlphaFoldDB" id="A0A5N6N5I0"/>
<keyword evidence="4" id="KW-1185">Reference proteome</keyword>
<comment type="caution">
    <text evidence="3">The sequence shown here is derived from an EMBL/GenBank/DDBJ whole genome shotgun (WGS) entry which is preliminary data.</text>
</comment>
<dbReference type="InterPro" id="IPR003097">
    <property type="entry name" value="CysJ-like_FAD-binding"/>
</dbReference>
<sequence length="165" mass="18903">MKNCVKHVLKSCFFRKELVWPDLDLLLRDEDDKAAATPYTAAIPEYRVTVHDKPDVFSKDNSQTNGHVFHDAQHPCRANVAVKRELHTPESDRSCTHLEFDISHTGLLYETRDHVGVYCENVVEVVEEAERLIGLPADTSLYTQIVKMEHHLVDLHYNLLSLLAL</sequence>
<proteinExistence type="predicted"/>
<name>A0A5N6N5I0_9ASTR</name>
<dbReference type="GO" id="GO:0005829">
    <property type="term" value="C:cytosol"/>
    <property type="evidence" value="ECO:0007669"/>
    <property type="project" value="TreeGrafter"/>
</dbReference>
<dbReference type="GO" id="GO:0010181">
    <property type="term" value="F:FMN binding"/>
    <property type="evidence" value="ECO:0007669"/>
    <property type="project" value="TreeGrafter"/>
</dbReference>
<evidence type="ECO:0000256" key="1">
    <source>
        <dbReference type="ARBA" id="ARBA00022630"/>
    </source>
</evidence>
<protein>
    <recommendedName>
        <fullName evidence="2">Sulfite reductase [NADPH] flavoprotein alpha-component-like FAD-binding domain-containing protein</fullName>
    </recommendedName>
</protein>
<dbReference type="Pfam" id="PF00667">
    <property type="entry name" value="FAD_binding_1"/>
    <property type="match status" value="1"/>
</dbReference>
<dbReference type="OrthoDB" id="1712445at2759"/>
<accession>A0A5N6N5I0</accession>
<reference evidence="3 4" key="1">
    <citation type="submission" date="2019-05" db="EMBL/GenBank/DDBJ databases">
        <title>Mikania micrantha, genome provides insights into the molecular mechanism of rapid growth.</title>
        <authorList>
            <person name="Liu B."/>
        </authorList>
    </citation>
    <scope>NUCLEOTIDE SEQUENCE [LARGE SCALE GENOMIC DNA]</scope>
    <source>
        <strain evidence="3">NLD-2019</strain>
        <tissue evidence="3">Leaf</tissue>
    </source>
</reference>
<evidence type="ECO:0000313" key="3">
    <source>
        <dbReference type="EMBL" id="KAD4385484.1"/>
    </source>
</evidence>
<dbReference type="InterPro" id="IPR017938">
    <property type="entry name" value="Riboflavin_synthase-like_b-brl"/>
</dbReference>
<feature type="domain" description="Sulfite reductase [NADPH] flavoprotein alpha-component-like FAD-binding" evidence="2">
    <location>
        <begin position="71"/>
        <end position="143"/>
    </location>
</feature>
<dbReference type="SUPFAM" id="SSF63380">
    <property type="entry name" value="Riboflavin synthase domain-like"/>
    <property type="match status" value="1"/>
</dbReference>
<dbReference type="EMBL" id="SZYD01000013">
    <property type="protein sequence ID" value="KAD4385484.1"/>
    <property type="molecule type" value="Genomic_DNA"/>
</dbReference>
<dbReference type="GO" id="GO:0050660">
    <property type="term" value="F:flavin adenine dinucleotide binding"/>
    <property type="evidence" value="ECO:0007669"/>
    <property type="project" value="TreeGrafter"/>
</dbReference>
<dbReference type="GO" id="GO:0003958">
    <property type="term" value="F:NADPH-hemoprotein reductase activity"/>
    <property type="evidence" value="ECO:0007669"/>
    <property type="project" value="TreeGrafter"/>
</dbReference>
<keyword evidence="1" id="KW-0285">Flavoprotein</keyword>
<gene>
    <name evidence="3" type="ORF">E3N88_25652</name>
</gene>
<dbReference type="Gene3D" id="2.40.30.10">
    <property type="entry name" value="Translation factors"/>
    <property type="match status" value="1"/>
</dbReference>
<evidence type="ECO:0000313" key="4">
    <source>
        <dbReference type="Proteomes" id="UP000326396"/>
    </source>
</evidence>
<dbReference type="PANTHER" id="PTHR19384:SF129">
    <property type="entry name" value="NADPH--CYTOCHROME P450 REDUCTASE"/>
    <property type="match status" value="1"/>
</dbReference>